<dbReference type="InterPro" id="IPR019510">
    <property type="entry name" value="AKAP7-like_phosphoesterase"/>
</dbReference>
<dbReference type="STRING" id="870435.A0A0C3NSP4"/>
<reference evidence="3" key="2">
    <citation type="submission" date="2015-01" db="EMBL/GenBank/DDBJ databases">
        <title>Evolutionary Origins and Diversification of the Mycorrhizal Mutualists.</title>
        <authorList>
            <consortium name="DOE Joint Genome Institute"/>
            <consortium name="Mycorrhizal Genomics Consortium"/>
            <person name="Kohler A."/>
            <person name="Kuo A."/>
            <person name="Nagy L.G."/>
            <person name="Floudas D."/>
            <person name="Copeland A."/>
            <person name="Barry K.W."/>
            <person name="Cichocki N."/>
            <person name="Veneault-Fourrey C."/>
            <person name="LaButti K."/>
            <person name="Lindquist E.A."/>
            <person name="Lipzen A."/>
            <person name="Lundell T."/>
            <person name="Morin E."/>
            <person name="Murat C."/>
            <person name="Riley R."/>
            <person name="Ohm R."/>
            <person name="Sun H."/>
            <person name="Tunlid A."/>
            <person name="Henrissat B."/>
            <person name="Grigoriev I.V."/>
            <person name="Hibbett D.S."/>
            <person name="Martin F."/>
        </authorList>
    </citation>
    <scope>NUCLEOTIDE SEQUENCE [LARGE SCALE GENOMIC DNA]</scope>
    <source>
        <strain evidence="3">Marx 270</strain>
    </source>
</reference>
<protein>
    <recommendedName>
        <fullName evidence="1">A-kinase anchor protein 7-like phosphoesterase domain-containing protein</fullName>
    </recommendedName>
</protein>
<reference evidence="2 3" key="1">
    <citation type="submission" date="2014-04" db="EMBL/GenBank/DDBJ databases">
        <authorList>
            <consortium name="DOE Joint Genome Institute"/>
            <person name="Kuo A."/>
            <person name="Kohler A."/>
            <person name="Costa M.D."/>
            <person name="Nagy L.G."/>
            <person name="Floudas D."/>
            <person name="Copeland A."/>
            <person name="Barry K.W."/>
            <person name="Cichocki N."/>
            <person name="Veneault-Fourrey C."/>
            <person name="LaButti K."/>
            <person name="Lindquist E.A."/>
            <person name="Lipzen A."/>
            <person name="Lundell T."/>
            <person name="Morin E."/>
            <person name="Murat C."/>
            <person name="Sun H."/>
            <person name="Tunlid A."/>
            <person name="Henrissat B."/>
            <person name="Grigoriev I.V."/>
            <person name="Hibbett D.S."/>
            <person name="Martin F."/>
            <person name="Nordberg H.P."/>
            <person name="Cantor M.N."/>
            <person name="Hua S.X."/>
        </authorList>
    </citation>
    <scope>NUCLEOTIDE SEQUENCE [LARGE SCALE GENOMIC DNA]</scope>
    <source>
        <strain evidence="2 3">Marx 270</strain>
    </source>
</reference>
<dbReference type="GO" id="GO:0006307">
    <property type="term" value="P:DNA alkylation repair"/>
    <property type="evidence" value="ECO:0007669"/>
    <property type="project" value="InterPro"/>
</dbReference>
<name>A0A0C3NSP4_PISTI</name>
<organism evidence="2 3">
    <name type="scientific">Pisolithus tinctorius Marx 270</name>
    <dbReference type="NCBI Taxonomy" id="870435"/>
    <lineage>
        <taxon>Eukaryota</taxon>
        <taxon>Fungi</taxon>
        <taxon>Dikarya</taxon>
        <taxon>Basidiomycota</taxon>
        <taxon>Agaricomycotina</taxon>
        <taxon>Agaricomycetes</taxon>
        <taxon>Agaricomycetidae</taxon>
        <taxon>Boletales</taxon>
        <taxon>Sclerodermatineae</taxon>
        <taxon>Pisolithaceae</taxon>
        <taxon>Pisolithus</taxon>
    </lineage>
</organism>
<proteinExistence type="predicted"/>
<dbReference type="Gene3D" id="3.90.1140.10">
    <property type="entry name" value="Cyclic phosphodiesterase"/>
    <property type="match status" value="1"/>
</dbReference>
<dbReference type="OrthoDB" id="277832at2759"/>
<dbReference type="AlphaFoldDB" id="A0A0C3NSP4"/>
<sequence length="234" mass="25792">GHHVRLQEAVSSFTDGLLQCTPALPGLDRSIVIAPRRLHLTLGVMTLDDSASANSSNESAPTTSKTLQDALSLLLSLKPRIMELLSGSRLCVPLHRMNIMEPDGGDPDNAHVLWLGPSHDGEDARRLQRIGDIVSTTFREAGFISERRPLKLHCTVLNTIYRKPRPRGPRQPFSYRALVMSAAARPFFPAPAHFRDAIEVDFGTWDVEEIQLCKMGSYGRDGEYVSCGGFSLLS</sequence>
<dbReference type="SUPFAM" id="SSF55144">
    <property type="entry name" value="LigT-like"/>
    <property type="match status" value="1"/>
</dbReference>
<feature type="domain" description="A-kinase anchor protein 7-like phosphoesterase" evidence="1">
    <location>
        <begin position="6"/>
        <end position="231"/>
    </location>
</feature>
<dbReference type="GO" id="GO:0006355">
    <property type="term" value="P:regulation of DNA-templated transcription"/>
    <property type="evidence" value="ECO:0007669"/>
    <property type="project" value="TreeGrafter"/>
</dbReference>
<feature type="non-terminal residue" evidence="2">
    <location>
        <position position="1"/>
    </location>
</feature>
<dbReference type="HOGENOM" id="CLU_044606_1_0_1"/>
<dbReference type="InterPro" id="IPR009097">
    <property type="entry name" value="Cyclic_Pdiesterase"/>
</dbReference>
<evidence type="ECO:0000313" key="3">
    <source>
        <dbReference type="Proteomes" id="UP000054217"/>
    </source>
</evidence>
<dbReference type="Proteomes" id="UP000054217">
    <property type="component" value="Unassembled WGS sequence"/>
</dbReference>
<dbReference type="GO" id="GO:0005634">
    <property type="term" value="C:nucleus"/>
    <property type="evidence" value="ECO:0007669"/>
    <property type="project" value="TreeGrafter"/>
</dbReference>
<evidence type="ECO:0000313" key="2">
    <source>
        <dbReference type="EMBL" id="KIO03870.1"/>
    </source>
</evidence>
<dbReference type="Pfam" id="PF10469">
    <property type="entry name" value="AKAP7_NLS"/>
    <property type="match status" value="1"/>
</dbReference>
<keyword evidence="3" id="KW-1185">Reference proteome</keyword>
<dbReference type="InterPro" id="IPR009210">
    <property type="entry name" value="ASCC1"/>
</dbReference>
<dbReference type="PANTHER" id="PTHR13360">
    <property type="entry name" value="ACTIVATING SIGNAL COINTEGRATOR 1 COMPLEX SUBUNIT 1"/>
    <property type="match status" value="1"/>
</dbReference>
<accession>A0A0C3NSP4</accession>
<dbReference type="InParanoid" id="A0A0C3NSP4"/>
<gene>
    <name evidence="2" type="ORF">M404DRAFT_144892</name>
</gene>
<evidence type="ECO:0000259" key="1">
    <source>
        <dbReference type="Pfam" id="PF10469"/>
    </source>
</evidence>
<dbReference type="EMBL" id="KN831974">
    <property type="protein sequence ID" value="KIO03870.1"/>
    <property type="molecule type" value="Genomic_DNA"/>
</dbReference>
<dbReference type="PANTHER" id="PTHR13360:SF1">
    <property type="entry name" value="ACTIVATING SIGNAL COINTEGRATOR 1 COMPLEX SUBUNIT 1"/>
    <property type="match status" value="1"/>
</dbReference>